<dbReference type="AlphaFoldDB" id="A0AAC9WJU6"/>
<reference evidence="1 2" key="1">
    <citation type="submission" date="2017-04" db="EMBL/GenBank/DDBJ databases">
        <authorList>
            <person name="Veseli I.A."/>
            <person name="Tang C."/>
            <person name="Pombert J.-F."/>
        </authorList>
    </citation>
    <scope>NUCLEOTIDE SEQUENCE [LARGE SCALE GENOMIC DNA]</scope>
    <source>
        <strain evidence="1 2">ATCC 700373</strain>
    </source>
</reference>
<organism evidence="1 2">
    <name type="scientific">Staphylococcus lutrae</name>
    <dbReference type="NCBI Taxonomy" id="155085"/>
    <lineage>
        <taxon>Bacteria</taxon>
        <taxon>Bacillati</taxon>
        <taxon>Bacillota</taxon>
        <taxon>Bacilli</taxon>
        <taxon>Bacillales</taxon>
        <taxon>Staphylococcaceae</taxon>
        <taxon>Staphylococcus</taxon>
    </lineage>
</organism>
<dbReference type="Proteomes" id="UP000242864">
    <property type="component" value="Chromosome"/>
</dbReference>
<dbReference type="RefSeq" id="WP_085238185.1">
    <property type="nucleotide sequence ID" value="NZ_CP020773.1"/>
</dbReference>
<proteinExistence type="predicted"/>
<dbReference type="KEGG" id="slz:B5P37_10620"/>
<protein>
    <submittedName>
        <fullName evidence="1">Uncharacterized protein</fullName>
    </submittedName>
</protein>
<dbReference type="EMBL" id="CP020773">
    <property type="protein sequence ID" value="ARJ51735.1"/>
    <property type="molecule type" value="Genomic_DNA"/>
</dbReference>
<evidence type="ECO:0000313" key="1">
    <source>
        <dbReference type="EMBL" id="ARJ51735.1"/>
    </source>
</evidence>
<name>A0AAC9WJU6_9STAP</name>
<keyword evidence="2" id="KW-1185">Reference proteome</keyword>
<accession>A0AAC9WJU6</accession>
<sequence length="72" mass="8025">MSIQIDPKTFAELVVGANTSTKKNPEDIAKESIAIYIHAYHMAERFTHISSSCYDTASALEELKATELHLSR</sequence>
<evidence type="ECO:0000313" key="2">
    <source>
        <dbReference type="Proteomes" id="UP000242864"/>
    </source>
</evidence>
<gene>
    <name evidence="1" type="ORF">B5P37_10620</name>
</gene>